<gene>
    <name evidence="2" type="ORF">M8A51_01165</name>
</gene>
<protein>
    <submittedName>
        <fullName evidence="2">PilZ domain-containing protein</fullName>
    </submittedName>
</protein>
<evidence type="ECO:0000313" key="3">
    <source>
        <dbReference type="Proteomes" id="UP001165541"/>
    </source>
</evidence>
<dbReference type="SUPFAM" id="SSF141371">
    <property type="entry name" value="PilZ domain-like"/>
    <property type="match status" value="1"/>
</dbReference>
<organism evidence="2 3">
    <name type="scientific">Caldimonas mangrovi</name>
    <dbReference type="NCBI Taxonomy" id="2944811"/>
    <lineage>
        <taxon>Bacteria</taxon>
        <taxon>Pseudomonadati</taxon>
        <taxon>Pseudomonadota</taxon>
        <taxon>Betaproteobacteria</taxon>
        <taxon>Burkholderiales</taxon>
        <taxon>Sphaerotilaceae</taxon>
        <taxon>Caldimonas</taxon>
    </lineage>
</organism>
<evidence type="ECO:0000259" key="1">
    <source>
        <dbReference type="Pfam" id="PF07238"/>
    </source>
</evidence>
<keyword evidence="3" id="KW-1185">Reference proteome</keyword>
<dbReference type="Proteomes" id="UP001165541">
    <property type="component" value="Unassembled WGS sequence"/>
</dbReference>
<dbReference type="Pfam" id="PF07238">
    <property type="entry name" value="PilZ"/>
    <property type="match status" value="1"/>
</dbReference>
<sequence length="147" mass="16794">MRQFIRHPVSVPIEVKTDRHEPQRAVHTHDISLGGLAFVADEPQAPGAELGLRIGCVQPPFEARARVVWCRPHAANGSAEAYELGVAFLDPQDVFLARMVEQICYIEDYRREVLRCEGRELTSEEAAFEWIDRYAADFPVQRHMPMH</sequence>
<comment type="caution">
    <text evidence="2">The sequence shown here is derived from an EMBL/GenBank/DDBJ whole genome shotgun (WGS) entry which is preliminary data.</text>
</comment>
<proteinExistence type="predicted"/>
<feature type="domain" description="PilZ" evidence="1">
    <location>
        <begin position="2"/>
        <end position="95"/>
    </location>
</feature>
<dbReference type="Gene3D" id="2.40.10.220">
    <property type="entry name" value="predicted glycosyltransferase like domains"/>
    <property type="match status" value="1"/>
</dbReference>
<dbReference type="InterPro" id="IPR009875">
    <property type="entry name" value="PilZ_domain"/>
</dbReference>
<name>A0ABT0YHD2_9BURK</name>
<reference evidence="2" key="1">
    <citation type="submission" date="2022-05" db="EMBL/GenBank/DDBJ databases">
        <title>Schlegelella sp. nov., isolated from mangrove soil.</title>
        <authorList>
            <person name="Liu Y."/>
            <person name="Ge X."/>
            <person name="Liu W."/>
        </authorList>
    </citation>
    <scope>NUCLEOTIDE SEQUENCE</scope>
    <source>
        <strain evidence="2">S2-27</strain>
    </source>
</reference>
<accession>A0ABT0YHD2</accession>
<evidence type="ECO:0000313" key="2">
    <source>
        <dbReference type="EMBL" id="MCM5678140.1"/>
    </source>
</evidence>
<dbReference type="RefSeq" id="WP_251776286.1">
    <property type="nucleotide sequence ID" value="NZ_JAMKFE010000001.1"/>
</dbReference>
<dbReference type="EMBL" id="JAMKFE010000001">
    <property type="protein sequence ID" value="MCM5678140.1"/>
    <property type="molecule type" value="Genomic_DNA"/>
</dbReference>